<dbReference type="EMBL" id="UGOD01000001">
    <property type="protein sequence ID" value="STX51363.1"/>
    <property type="molecule type" value="Genomic_DNA"/>
</dbReference>
<keyword evidence="7 11" id="KW-1133">Transmembrane helix</keyword>
<dbReference type="InterPro" id="IPR022346">
    <property type="entry name" value="T2SS_GspH"/>
</dbReference>
<proteinExistence type="inferred from homology"/>
<evidence type="ECO:0000256" key="9">
    <source>
        <dbReference type="ARBA" id="ARBA00025772"/>
    </source>
</evidence>
<evidence type="ECO:0000313" key="13">
    <source>
        <dbReference type="EMBL" id="STX51363.1"/>
    </source>
</evidence>
<sequence>MQKIAGFTLIEFLIAMVLTAIFLALAVPSYYSTIQNNKVVSVVNEMSAGVHLARMESIRRGVRVIVCAANSSLTGCGSAAQWTQGWLIFIDPNNNNNIDTQADIIRIHEALPTNVAITANNALVSFDSSGFLTSGAFTMTVNAPGCRGDNVRIINISASGRLSLSRGLCS</sequence>
<evidence type="ECO:0000313" key="14">
    <source>
        <dbReference type="Proteomes" id="UP000254794"/>
    </source>
</evidence>
<organism evidence="13 14">
    <name type="scientific">Legionella busanensis</name>
    <dbReference type="NCBI Taxonomy" id="190655"/>
    <lineage>
        <taxon>Bacteria</taxon>
        <taxon>Pseudomonadati</taxon>
        <taxon>Pseudomonadota</taxon>
        <taxon>Gammaproteobacteria</taxon>
        <taxon>Legionellales</taxon>
        <taxon>Legionellaceae</taxon>
        <taxon>Legionella</taxon>
    </lineage>
</organism>
<evidence type="ECO:0000256" key="5">
    <source>
        <dbReference type="ARBA" id="ARBA00022519"/>
    </source>
</evidence>
<reference evidence="13 14" key="1">
    <citation type="submission" date="2018-06" db="EMBL/GenBank/DDBJ databases">
        <authorList>
            <consortium name="Pathogen Informatics"/>
            <person name="Doyle S."/>
        </authorList>
    </citation>
    <scope>NUCLEOTIDE SEQUENCE [LARGE SCALE GENOMIC DNA]</scope>
    <source>
        <strain evidence="13 14">NCTC13316</strain>
    </source>
</reference>
<keyword evidence="5" id="KW-0997">Cell inner membrane</keyword>
<dbReference type="Proteomes" id="UP000254794">
    <property type="component" value="Unassembled WGS sequence"/>
</dbReference>
<comment type="subcellular location">
    <subcellularLocation>
        <location evidence="1">Cell inner membrane</location>
        <topology evidence="1">Single-pass membrane protein</topology>
    </subcellularLocation>
</comment>
<protein>
    <recommendedName>
        <fullName evidence="2">Type II secretion system protein H</fullName>
    </recommendedName>
    <alternativeName>
        <fullName evidence="10">General secretion pathway protein H</fullName>
    </alternativeName>
</protein>
<gene>
    <name evidence="13" type="primary">fimT</name>
    <name evidence="13" type="ORF">NCTC13316_01458</name>
</gene>
<feature type="transmembrane region" description="Helical" evidence="11">
    <location>
        <begin position="12"/>
        <end position="31"/>
    </location>
</feature>
<dbReference type="GO" id="GO:0015627">
    <property type="term" value="C:type II protein secretion system complex"/>
    <property type="evidence" value="ECO:0007669"/>
    <property type="project" value="InterPro"/>
</dbReference>
<keyword evidence="6 11" id="KW-0812">Transmembrane</keyword>
<evidence type="ECO:0000256" key="3">
    <source>
        <dbReference type="ARBA" id="ARBA00022475"/>
    </source>
</evidence>
<dbReference type="OrthoDB" id="2313614at2"/>
<keyword evidence="3" id="KW-1003">Cell membrane</keyword>
<dbReference type="SUPFAM" id="SSF54523">
    <property type="entry name" value="Pili subunits"/>
    <property type="match status" value="1"/>
</dbReference>
<feature type="domain" description="General secretion pathway GspH" evidence="12">
    <location>
        <begin position="43"/>
        <end position="160"/>
    </location>
</feature>
<evidence type="ECO:0000256" key="6">
    <source>
        <dbReference type="ARBA" id="ARBA00022692"/>
    </source>
</evidence>
<dbReference type="Pfam" id="PF12019">
    <property type="entry name" value="GspH"/>
    <property type="match status" value="1"/>
</dbReference>
<dbReference type="AlphaFoldDB" id="A0A378JM34"/>
<accession>A0A378JM34</accession>
<dbReference type="PROSITE" id="PS00409">
    <property type="entry name" value="PROKAR_NTER_METHYL"/>
    <property type="match status" value="1"/>
</dbReference>
<evidence type="ECO:0000256" key="8">
    <source>
        <dbReference type="ARBA" id="ARBA00023136"/>
    </source>
</evidence>
<dbReference type="InterPro" id="IPR012902">
    <property type="entry name" value="N_methyl_site"/>
</dbReference>
<evidence type="ECO:0000256" key="11">
    <source>
        <dbReference type="SAM" id="Phobius"/>
    </source>
</evidence>
<evidence type="ECO:0000256" key="10">
    <source>
        <dbReference type="ARBA" id="ARBA00030775"/>
    </source>
</evidence>
<dbReference type="RefSeq" id="WP_115331004.1">
    <property type="nucleotide sequence ID" value="NZ_CAAAHP010000001.1"/>
</dbReference>
<evidence type="ECO:0000256" key="4">
    <source>
        <dbReference type="ARBA" id="ARBA00022481"/>
    </source>
</evidence>
<evidence type="ECO:0000256" key="1">
    <source>
        <dbReference type="ARBA" id="ARBA00004377"/>
    </source>
</evidence>
<dbReference type="Gene3D" id="3.55.40.10">
    <property type="entry name" value="minor pseudopilin epsh domain"/>
    <property type="match status" value="1"/>
</dbReference>
<keyword evidence="4" id="KW-0488">Methylation</keyword>
<evidence type="ECO:0000259" key="12">
    <source>
        <dbReference type="Pfam" id="PF12019"/>
    </source>
</evidence>
<keyword evidence="14" id="KW-1185">Reference proteome</keyword>
<dbReference type="GO" id="GO:0005886">
    <property type="term" value="C:plasma membrane"/>
    <property type="evidence" value="ECO:0007669"/>
    <property type="project" value="UniProtKB-SubCell"/>
</dbReference>
<dbReference type="NCBIfam" id="TIGR02532">
    <property type="entry name" value="IV_pilin_GFxxxE"/>
    <property type="match status" value="1"/>
</dbReference>
<dbReference type="InterPro" id="IPR045584">
    <property type="entry name" value="Pilin-like"/>
</dbReference>
<keyword evidence="8 11" id="KW-0472">Membrane</keyword>
<evidence type="ECO:0000256" key="2">
    <source>
        <dbReference type="ARBA" id="ARBA00021549"/>
    </source>
</evidence>
<name>A0A378JM34_9GAMM</name>
<dbReference type="GO" id="GO:0015628">
    <property type="term" value="P:protein secretion by the type II secretion system"/>
    <property type="evidence" value="ECO:0007669"/>
    <property type="project" value="InterPro"/>
</dbReference>
<comment type="similarity">
    <text evidence="9">Belongs to the GSP H family.</text>
</comment>
<evidence type="ECO:0000256" key="7">
    <source>
        <dbReference type="ARBA" id="ARBA00022989"/>
    </source>
</evidence>
<dbReference type="Pfam" id="PF07963">
    <property type="entry name" value="N_methyl"/>
    <property type="match status" value="1"/>
</dbReference>